<dbReference type="InterPro" id="IPR028941">
    <property type="entry name" value="WHIM2_dom"/>
</dbReference>
<dbReference type="InterPro" id="IPR028942">
    <property type="entry name" value="WHIM1_dom"/>
</dbReference>
<evidence type="ECO:0000256" key="6">
    <source>
        <dbReference type="SAM" id="MobiDB-lite"/>
    </source>
</evidence>
<feature type="coiled-coil region" evidence="5">
    <location>
        <begin position="318"/>
        <end position="354"/>
    </location>
</feature>
<dbReference type="Pfam" id="PF02791">
    <property type="entry name" value="DDT"/>
    <property type="match status" value="1"/>
</dbReference>
<feature type="region of interest" description="Disordered" evidence="6">
    <location>
        <begin position="955"/>
        <end position="982"/>
    </location>
</feature>
<protein>
    <submittedName>
        <fullName evidence="9">Uncharacterized protein</fullName>
    </submittedName>
</protein>
<dbReference type="PROSITE" id="PS51136">
    <property type="entry name" value="WAC"/>
    <property type="match status" value="1"/>
</dbReference>
<comment type="subcellular location">
    <subcellularLocation>
        <location evidence="1 4">Nucleus</location>
    </subcellularLocation>
</comment>
<dbReference type="Proteomes" id="UP000650833">
    <property type="component" value="Unassembled WGS sequence"/>
</dbReference>
<evidence type="ECO:0000259" key="8">
    <source>
        <dbReference type="PROSITE" id="PS51136"/>
    </source>
</evidence>
<feature type="compositionally biased region" description="Pro residues" evidence="6">
    <location>
        <begin position="961"/>
        <end position="971"/>
    </location>
</feature>
<dbReference type="GO" id="GO:0000785">
    <property type="term" value="C:chromatin"/>
    <property type="evidence" value="ECO:0007669"/>
    <property type="project" value="UniProtKB-ARBA"/>
</dbReference>
<feature type="compositionally biased region" description="Acidic residues" evidence="6">
    <location>
        <begin position="692"/>
        <end position="702"/>
    </location>
</feature>
<feature type="domain" description="DDT" evidence="7">
    <location>
        <begin position="412"/>
        <end position="475"/>
    </location>
</feature>
<gene>
    <name evidence="9" type="ORF">INT46_011444</name>
</gene>
<feature type="compositionally biased region" description="Basic and acidic residues" evidence="6">
    <location>
        <begin position="661"/>
        <end position="671"/>
    </location>
</feature>
<dbReference type="PANTHER" id="PTHR32075">
    <property type="entry name" value="ISWI CHROMATIN-REMODELING COMPLEX SUBUNIT YPL216W-RELATED"/>
    <property type="match status" value="1"/>
</dbReference>
<evidence type="ECO:0000256" key="2">
    <source>
        <dbReference type="ARBA" id="ARBA00023054"/>
    </source>
</evidence>
<dbReference type="EMBL" id="JAEPRC010000226">
    <property type="protein sequence ID" value="KAG2203539.1"/>
    <property type="molecule type" value="Genomic_DNA"/>
</dbReference>
<organism evidence="9 10">
    <name type="scientific">Mucor plumbeus</name>
    <dbReference type="NCBI Taxonomy" id="97098"/>
    <lineage>
        <taxon>Eukaryota</taxon>
        <taxon>Fungi</taxon>
        <taxon>Fungi incertae sedis</taxon>
        <taxon>Mucoromycota</taxon>
        <taxon>Mucoromycotina</taxon>
        <taxon>Mucoromycetes</taxon>
        <taxon>Mucorales</taxon>
        <taxon>Mucorineae</taxon>
        <taxon>Mucoraceae</taxon>
        <taxon>Mucor</taxon>
    </lineage>
</organism>
<evidence type="ECO:0000313" key="10">
    <source>
        <dbReference type="Proteomes" id="UP000650833"/>
    </source>
</evidence>
<keyword evidence="2 5" id="KW-0175">Coiled coil</keyword>
<sequence>MPLLNKKRVPATLNISLNPKRQSKEVWYLRSTNEVFKDYESYINKLTLYHQAIWECERTGKTNLTYEQALESEKNEHDRAEYCFSEVLRKSILNKVQFQTLHIDDLVDQIYSHFHNNFVIGEVLRCHLSNYDYIARILDIVPVQVLSNANNNYAANSNSENQNDEANVPRQPNGRLRFPDAFLHPTPQQTTEATITGTHSETVPTANDREELVTEYRYKVQLIDEDGRPLEKLTRIVEGPTFVRDQQSFNKYNIKCFICDCCYRENYVYSSWLIKPSTAAMYGIETTLPPYLEKFQNQVFDIPSKRRKILTNYKTPDEKEAEKQARREETLLQKAKLKEEREKLRLERKKQAAVKYPVEDLDLPIYRKDPNNNWALIDMSPQKYFSRDGAIPYPSGGRPERPIPRHDPTIPAELFDTFLSTWAFLTVFAEPLRLTAYSVDEFEKALFHETHQPKATVMVEYNACLLNVIIKERKDNTSNEIINGDALENYLESLEKSDDESDDENDSSSKQGGSKLKPESSLLPKIERGWRDKDHLRFAQKWDSKELRANYDRRGWETTLIGCINDIATPELLPNVDELLRHLNPRLNSSAADREKQYPTLSIKQKLEILEFLVNVVNESTVIKNYMDYCQDQLTDFRKHKVELNKESKALFRAAKRIEMDKRDKSEKSEDASDDNNEEDEEGSASENSDNSNEDSDMESDSSETRLANRKRRQISRQEKLKQKQREREEMETQRKKQYAEQRQIAKVKSQEQRIKMNERRKLEEEEKVIKRKVNINLRNYIIPEDHLEKNMRRYMTLRIRPLGKDRFNNRYIYLDNVGVSNTYGSGRLYVSSPTDIDIQTMMERDFDTADLPERAWGYGGGCWFIIKLMQEQGFVEESEWLENRMSELSSAQPSEYRGWWKYYSEPEEIEQLLSWLNPKGFREQKLKAELVKQQPNVIESFRKRAIALVKETKTPVEPVIAPPPPPPPPKRSTRAKSSAAK</sequence>
<dbReference type="GO" id="GO:0031509">
    <property type="term" value="P:subtelomeric heterochromatin formation"/>
    <property type="evidence" value="ECO:0007669"/>
    <property type="project" value="TreeGrafter"/>
</dbReference>
<name>A0A8H7R306_9FUNG</name>
<evidence type="ECO:0000256" key="4">
    <source>
        <dbReference type="PROSITE-ProRule" id="PRU00475"/>
    </source>
</evidence>
<evidence type="ECO:0000256" key="1">
    <source>
        <dbReference type="ARBA" id="ARBA00004123"/>
    </source>
</evidence>
<feature type="domain" description="WAC" evidence="8">
    <location>
        <begin position="24"/>
        <end position="130"/>
    </location>
</feature>
<keyword evidence="3 4" id="KW-0539">Nucleus</keyword>
<dbReference type="InterPro" id="IPR018501">
    <property type="entry name" value="DDT_dom"/>
</dbReference>
<proteinExistence type="predicted"/>
<feature type="compositionally biased region" description="Acidic residues" evidence="6">
    <location>
        <begin position="497"/>
        <end position="506"/>
    </location>
</feature>
<dbReference type="PANTHER" id="PTHR32075:SF6">
    <property type="entry name" value="ISWI CHROMATIN-REMODELING COMPLEX SUBUNIT YPL216W-RELATED"/>
    <property type="match status" value="1"/>
</dbReference>
<dbReference type="Pfam" id="PF15612">
    <property type="entry name" value="WHIM1"/>
    <property type="match status" value="1"/>
</dbReference>
<dbReference type="OrthoDB" id="332390at2759"/>
<feature type="compositionally biased region" description="Basic and acidic residues" evidence="6">
    <location>
        <begin position="716"/>
        <end position="740"/>
    </location>
</feature>
<dbReference type="GO" id="GO:0000781">
    <property type="term" value="C:chromosome, telomeric region"/>
    <property type="evidence" value="ECO:0007669"/>
    <property type="project" value="GOC"/>
</dbReference>
<reference evidence="9" key="1">
    <citation type="submission" date="2020-12" db="EMBL/GenBank/DDBJ databases">
        <title>Metabolic potential, ecology and presence of endohyphal bacteria is reflected in genomic diversity of Mucoromycotina.</title>
        <authorList>
            <person name="Muszewska A."/>
            <person name="Okrasinska A."/>
            <person name="Steczkiewicz K."/>
            <person name="Drgas O."/>
            <person name="Orlowska M."/>
            <person name="Perlinska-Lenart U."/>
            <person name="Aleksandrzak-Piekarczyk T."/>
            <person name="Szatraj K."/>
            <person name="Zielenkiewicz U."/>
            <person name="Pilsyk S."/>
            <person name="Malc E."/>
            <person name="Mieczkowski P."/>
            <person name="Kruszewska J.S."/>
            <person name="Biernat P."/>
            <person name="Pawlowska J."/>
        </authorList>
    </citation>
    <scope>NUCLEOTIDE SEQUENCE</scope>
    <source>
        <strain evidence="9">CBS 226.32</strain>
    </source>
</reference>
<comment type="caution">
    <text evidence="9">The sequence shown here is derived from an EMBL/GenBank/DDBJ whole genome shotgun (WGS) entry which is preliminary data.</text>
</comment>
<dbReference type="AlphaFoldDB" id="A0A8H7R306"/>
<feature type="compositionally biased region" description="Acidic residues" evidence="6">
    <location>
        <begin position="672"/>
        <end position="684"/>
    </location>
</feature>
<dbReference type="Pfam" id="PF10537">
    <property type="entry name" value="WAC_Acf1_DNA_bd"/>
    <property type="match status" value="1"/>
</dbReference>
<accession>A0A8H7R306</accession>
<dbReference type="Pfam" id="PF15613">
    <property type="entry name" value="WSD"/>
    <property type="match status" value="1"/>
</dbReference>
<dbReference type="InterPro" id="IPR013136">
    <property type="entry name" value="WSTF_Acf1_Cbp146"/>
</dbReference>
<evidence type="ECO:0000259" key="7">
    <source>
        <dbReference type="PROSITE" id="PS50827"/>
    </source>
</evidence>
<evidence type="ECO:0000256" key="3">
    <source>
        <dbReference type="ARBA" id="ARBA00023242"/>
    </source>
</evidence>
<evidence type="ECO:0000256" key="5">
    <source>
        <dbReference type="SAM" id="Coils"/>
    </source>
</evidence>
<keyword evidence="10" id="KW-1185">Reference proteome</keyword>
<feature type="region of interest" description="Disordered" evidence="6">
    <location>
        <begin position="494"/>
        <end position="519"/>
    </location>
</feature>
<dbReference type="GO" id="GO:0005634">
    <property type="term" value="C:nucleus"/>
    <property type="evidence" value="ECO:0007669"/>
    <property type="project" value="UniProtKB-SubCell"/>
</dbReference>
<feature type="region of interest" description="Disordered" evidence="6">
    <location>
        <begin position="661"/>
        <end position="745"/>
    </location>
</feature>
<evidence type="ECO:0000313" key="9">
    <source>
        <dbReference type="EMBL" id="KAG2203539.1"/>
    </source>
</evidence>
<dbReference type="PROSITE" id="PS50827">
    <property type="entry name" value="DDT"/>
    <property type="match status" value="1"/>
</dbReference>